<sequence length="234" mass="26615">MPSNQQYLAIHDAVAMYHLLDLPNELLHEVLSFLQPSPPDTIRGSPFFRGVLDLEQRSKVALELARSLLSVALTCHRLCDIAIKKLHHYVPLYNDGERSRKLLSVLETRGHLFSRVRFVDVKATAPGLGSIDARCLFWLPNIHTLCIRNFHMLNSWDPLSHQHVRSSPVQVLNLTGCEVSAELLAEVFSWPKTLKELWYDDWTRTDKDWVAGPARQSPEPLDVTCNNLVQAMSS</sequence>
<evidence type="ECO:0000313" key="1">
    <source>
        <dbReference type="EMBL" id="KAI4868343.1"/>
    </source>
</evidence>
<keyword evidence="2" id="KW-1185">Reference proteome</keyword>
<accession>A0ACB9Z9R7</accession>
<name>A0ACB9Z9R7_9PEZI</name>
<dbReference type="Proteomes" id="UP001497700">
    <property type="component" value="Unassembled WGS sequence"/>
</dbReference>
<dbReference type="EMBL" id="MU393439">
    <property type="protein sequence ID" value="KAI4868343.1"/>
    <property type="molecule type" value="Genomic_DNA"/>
</dbReference>
<gene>
    <name evidence="1" type="ORF">F4820DRAFT_137431</name>
</gene>
<comment type="caution">
    <text evidence="1">The sequence shown here is derived from an EMBL/GenBank/DDBJ whole genome shotgun (WGS) entry which is preliminary data.</text>
</comment>
<reference evidence="1 2" key="1">
    <citation type="journal article" date="2022" name="New Phytol.">
        <title>Ecological generalism drives hyperdiversity of secondary metabolite gene clusters in xylarialean endophytes.</title>
        <authorList>
            <person name="Franco M.E.E."/>
            <person name="Wisecaver J.H."/>
            <person name="Arnold A.E."/>
            <person name="Ju Y.M."/>
            <person name="Slot J.C."/>
            <person name="Ahrendt S."/>
            <person name="Moore L.P."/>
            <person name="Eastman K.E."/>
            <person name="Scott K."/>
            <person name="Konkel Z."/>
            <person name="Mondo S.J."/>
            <person name="Kuo A."/>
            <person name="Hayes R.D."/>
            <person name="Haridas S."/>
            <person name="Andreopoulos B."/>
            <person name="Riley R."/>
            <person name="LaButti K."/>
            <person name="Pangilinan J."/>
            <person name="Lipzen A."/>
            <person name="Amirebrahimi M."/>
            <person name="Yan J."/>
            <person name="Adam C."/>
            <person name="Keymanesh K."/>
            <person name="Ng V."/>
            <person name="Louie K."/>
            <person name="Northen T."/>
            <person name="Drula E."/>
            <person name="Henrissat B."/>
            <person name="Hsieh H.M."/>
            <person name="Youens-Clark K."/>
            <person name="Lutzoni F."/>
            <person name="Miadlikowska J."/>
            <person name="Eastwood D.C."/>
            <person name="Hamelin R.C."/>
            <person name="Grigoriev I.V."/>
            <person name="U'Ren J.M."/>
        </authorList>
    </citation>
    <scope>NUCLEOTIDE SEQUENCE [LARGE SCALE GENOMIC DNA]</scope>
    <source>
        <strain evidence="1 2">CBS 119005</strain>
    </source>
</reference>
<protein>
    <submittedName>
        <fullName evidence="1">Uncharacterized protein</fullName>
    </submittedName>
</protein>
<organism evidence="1 2">
    <name type="scientific">Hypoxylon rubiginosum</name>
    <dbReference type="NCBI Taxonomy" id="110542"/>
    <lineage>
        <taxon>Eukaryota</taxon>
        <taxon>Fungi</taxon>
        <taxon>Dikarya</taxon>
        <taxon>Ascomycota</taxon>
        <taxon>Pezizomycotina</taxon>
        <taxon>Sordariomycetes</taxon>
        <taxon>Xylariomycetidae</taxon>
        <taxon>Xylariales</taxon>
        <taxon>Hypoxylaceae</taxon>
        <taxon>Hypoxylon</taxon>
    </lineage>
</organism>
<proteinExistence type="predicted"/>
<evidence type="ECO:0000313" key="2">
    <source>
        <dbReference type="Proteomes" id="UP001497700"/>
    </source>
</evidence>